<dbReference type="RefSeq" id="WP_184535289.1">
    <property type="nucleotide sequence ID" value="NZ_JACHJW010000001.1"/>
</dbReference>
<gene>
    <name evidence="2" type="ORF">FHR38_003074</name>
</gene>
<dbReference type="GO" id="GO:0005829">
    <property type="term" value="C:cytosol"/>
    <property type="evidence" value="ECO:0007669"/>
    <property type="project" value="TreeGrafter"/>
</dbReference>
<name>A0A7W7WPK7_9ACTN</name>
<reference evidence="2 3" key="1">
    <citation type="submission" date="2020-08" db="EMBL/GenBank/DDBJ databases">
        <title>Sequencing the genomes of 1000 actinobacteria strains.</title>
        <authorList>
            <person name="Klenk H.-P."/>
        </authorList>
    </citation>
    <scope>NUCLEOTIDE SEQUENCE [LARGE SCALE GENOMIC DNA]</scope>
    <source>
        <strain evidence="2 3">DSM 45886</strain>
    </source>
</reference>
<sequence length="313" mass="34425">MSGRDFVLGAMDFGTKVDETTSMALLDHFVEHGGVWIDTANCYSFWSDPSGVGGQSETVIGRWLAQRPGVRDRIRISTKVRQQPTVPGNWPESAEGLSASAIEDAVRLSLKRLGTDRIDLYWAHADDRAVPLAETVEAFGRLVDAGVVDRLGASNHAIWRIERARQIAREQNITDYTAVQLRYSYVQPRPNAVLPDAGHQLVSPEALDYLRSEPGLILWVYTSLLNGGYTRADRPFPEAYDHPGTTRRLAVLAEIADEVGATRNQVVLSWLTGGDPIATPIVGVSSIAQLDEALGARELALTVEQRRRLDEPA</sequence>
<evidence type="ECO:0000313" key="3">
    <source>
        <dbReference type="Proteomes" id="UP000578819"/>
    </source>
</evidence>
<evidence type="ECO:0000313" key="2">
    <source>
        <dbReference type="EMBL" id="MBB4959341.1"/>
    </source>
</evidence>
<proteinExistence type="predicted"/>
<comment type="caution">
    <text evidence="2">The sequence shown here is derived from an EMBL/GenBank/DDBJ whole genome shotgun (WGS) entry which is preliminary data.</text>
</comment>
<dbReference type="PANTHER" id="PTHR43364">
    <property type="entry name" value="NADH-SPECIFIC METHYLGLYOXAL REDUCTASE-RELATED"/>
    <property type="match status" value="1"/>
</dbReference>
<keyword evidence="3" id="KW-1185">Reference proteome</keyword>
<dbReference type="PANTHER" id="PTHR43364:SF6">
    <property type="entry name" value="OXIDOREDUCTASE-RELATED"/>
    <property type="match status" value="1"/>
</dbReference>
<feature type="domain" description="NADP-dependent oxidoreductase" evidence="1">
    <location>
        <begin position="7"/>
        <end position="311"/>
    </location>
</feature>
<dbReference type="EMBL" id="JACHJW010000001">
    <property type="protein sequence ID" value="MBB4959341.1"/>
    <property type="molecule type" value="Genomic_DNA"/>
</dbReference>
<dbReference type="InterPro" id="IPR050523">
    <property type="entry name" value="AKR_Detox_Biosynth"/>
</dbReference>
<dbReference type="AlphaFoldDB" id="A0A7W7WPK7"/>
<organism evidence="2 3">
    <name type="scientific">Micromonospora polyrhachis</name>
    <dbReference type="NCBI Taxonomy" id="1282883"/>
    <lineage>
        <taxon>Bacteria</taxon>
        <taxon>Bacillati</taxon>
        <taxon>Actinomycetota</taxon>
        <taxon>Actinomycetes</taxon>
        <taxon>Micromonosporales</taxon>
        <taxon>Micromonosporaceae</taxon>
        <taxon>Micromonospora</taxon>
    </lineage>
</organism>
<dbReference type="InterPro" id="IPR036812">
    <property type="entry name" value="NAD(P)_OxRdtase_dom_sf"/>
</dbReference>
<dbReference type="Gene3D" id="3.20.20.100">
    <property type="entry name" value="NADP-dependent oxidoreductase domain"/>
    <property type="match status" value="1"/>
</dbReference>
<evidence type="ECO:0000259" key="1">
    <source>
        <dbReference type="Pfam" id="PF00248"/>
    </source>
</evidence>
<dbReference type="Pfam" id="PF00248">
    <property type="entry name" value="Aldo_ket_red"/>
    <property type="match status" value="1"/>
</dbReference>
<protein>
    <submittedName>
        <fullName evidence="2">Aryl-alcohol dehydrogenase-like predicted oxidoreductase</fullName>
    </submittedName>
</protein>
<dbReference type="SUPFAM" id="SSF51430">
    <property type="entry name" value="NAD(P)-linked oxidoreductase"/>
    <property type="match status" value="1"/>
</dbReference>
<dbReference type="Proteomes" id="UP000578819">
    <property type="component" value="Unassembled WGS sequence"/>
</dbReference>
<accession>A0A7W7WPK7</accession>
<dbReference type="InterPro" id="IPR023210">
    <property type="entry name" value="NADP_OxRdtase_dom"/>
</dbReference>